<dbReference type="InterPro" id="IPR018958">
    <property type="entry name" value="Knr4/Smi1-like_dom"/>
</dbReference>
<dbReference type="Gene3D" id="3.40.1580.10">
    <property type="entry name" value="SMI1/KNR4-like"/>
    <property type="match status" value="1"/>
</dbReference>
<reference evidence="2 3" key="1">
    <citation type="submission" date="2017-07" db="EMBL/GenBank/DDBJ databases">
        <title>The genome sequence of Paludifilum halophilum highlights mechanisms for microbial adaptation to high salt environemnts.</title>
        <authorList>
            <person name="Belbahri L."/>
        </authorList>
    </citation>
    <scope>NUCLEOTIDE SEQUENCE [LARGE SCALE GENOMIC DNA]</scope>
    <source>
        <strain evidence="2 3">DSM 102817</strain>
    </source>
</reference>
<comment type="caution">
    <text evidence="2">The sequence shown here is derived from an EMBL/GenBank/DDBJ whole genome shotgun (WGS) entry which is preliminary data.</text>
</comment>
<accession>A0A235B614</accession>
<name>A0A235B614_9BACL</name>
<feature type="domain" description="Knr4/Smi1-like" evidence="1">
    <location>
        <begin position="11"/>
        <end position="140"/>
    </location>
</feature>
<sequence length="161" mass="18955">MLIEWLDVGKKIQREDISKVEKEFGVNFPTDYIECVLENHGGSPDPDAYDFKGEKEAVFDRLLSYDPNQPHYILRNYRAIKDRLPTDIFPIASDPFGNFICLDYRVDKEKPKIVFWDHEKHSRRLAITPICDSFTELISKLYEPDHSDVDELLRKEFSDLE</sequence>
<proteinExistence type="predicted"/>
<dbReference type="AlphaFoldDB" id="A0A235B614"/>
<keyword evidence="3" id="KW-1185">Reference proteome</keyword>
<evidence type="ECO:0000313" key="3">
    <source>
        <dbReference type="Proteomes" id="UP000215459"/>
    </source>
</evidence>
<dbReference type="InterPro" id="IPR037883">
    <property type="entry name" value="Knr4/Smi1-like_sf"/>
</dbReference>
<organism evidence="2 3">
    <name type="scientific">Paludifilum halophilum</name>
    <dbReference type="NCBI Taxonomy" id="1642702"/>
    <lineage>
        <taxon>Bacteria</taxon>
        <taxon>Bacillati</taxon>
        <taxon>Bacillota</taxon>
        <taxon>Bacilli</taxon>
        <taxon>Bacillales</taxon>
        <taxon>Thermoactinomycetaceae</taxon>
        <taxon>Paludifilum</taxon>
    </lineage>
</organism>
<evidence type="ECO:0000313" key="2">
    <source>
        <dbReference type="EMBL" id="OYD07748.1"/>
    </source>
</evidence>
<dbReference type="Proteomes" id="UP000215459">
    <property type="component" value="Unassembled WGS sequence"/>
</dbReference>
<protein>
    <recommendedName>
        <fullName evidence="1">Knr4/Smi1-like domain-containing protein</fullName>
    </recommendedName>
</protein>
<dbReference type="EMBL" id="NOWF01000005">
    <property type="protein sequence ID" value="OYD07748.1"/>
    <property type="molecule type" value="Genomic_DNA"/>
</dbReference>
<gene>
    <name evidence="2" type="ORF">CHM34_09765</name>
</gene>
<dbReference type="Pfam" id="PF14568">
    <property type="entry name" value="SUKH_6"/>
    <property type="match status" value="1"/>
</dbReference>
<dbReference type="SMART" id="SM00860">
    <property type="entry name" value="SMI1_KNR4"/>
    <property type="match status" value="1"/>
</dbReference>
<dbReference type="OrthoDB" id="8657476at2"/>
<evidence type="ECO:0000259" key="1">
    <source>
        <dbReference type="SMART" id="SM00860"/>
    </source>
</evidence>
<dbReference type="SUPFAM" id="SSF160631">
    <property type="entry name" value="SMI1/KNR4-like"/>
    <property type="match status" value="1"/>
</dbReference>